<keyword evidence="2 14" id="KW-0547">Nucleotide-binding</keyword>
<keyword evidence="4 14" id="KW-0378">Hydrolase</keyword>
<dbReference type="Pfam" id="PF12705">
    <property type="entry name" value="PDDEXK_1"/>
    <property type="match status" value="1"/>
</dbReference>
<dbReference type="RefSeq" id="WP_344031416.1">
    <property type="nucleotide sequence ID" value="NZ_BAAAOB010000001.1"/>
</dbReference>
<protein>
    <recommendedName>
        <fullName evidence="12">DNA 3'-5' helicase</fullName>
        <ecNumber evidence="12">5.6.2.4</ecNumber>
    </recommendedName>
</protein>
<evidence type="ECO:0000256" key="8">
    <source>
        <dbReference type="ARBA" id="ARBA00023125"/>
    </source>
</evidence>
<feature type="domain" description="UvrD-like helicase ATP-binding" evidence="15">
    <location>
        <begin position="3"/>
        <end position="333"/>
    </location>
</feature>
<dbReference type="SUPFAM" id="SSF52980">
    <property type="entry name" value="Restriction endonuclease-like"/>
    <property type="match status" value="1"/>
</dbReference>
<evidence type="ECO:0000256" key="2">
    <source>
        <dbReference type="ARBA" id="ARBA00022741"/>
    </source>
</evidence>
<accession>A0ABP4XN37</accession>
<reference evidence="18" key="1">
    <citation type="journal article" date="2019" name="Int. J. Syst. Evol. Microbiol.">
        <title>The Global Catalogue of Microorganisms (GCM) 10K type strain sequencing project: providing services to taxonomists for standard genome sequencing and annotation.</title>
        <authorList>
            <consortium name="The Broad Institute Genomics Platform"/>
            <consortium name="The Broad Institute Genome Sequencing Center for Infectious Disease"/>
            <person name="Wu L."/>
            <person name="Ma J."/>
        </authorList>
    </citation>
    <scope>NUCLEOTIDE SEQUENCE [LARGE SCALE GENOMIC DNA]</scope>
    <source>
        <strain evidence="18">JCM 14736</strain>
    </source>
</reference>
<keyword evidence="3" id="KW-0227">DNA damage</keyword>
<dbReference type="InterPro" id="IPR011604">
    <property type="entry name" value="PDDEXK-like_dom_sf"/>
</dbReference>
<evidence type="ECO:0000313" key="17">
    <source>
        <dbReference type="EMBL" id="GAA1788725.1"/>
    </source>
</evidence>
<dbReference type="Gene3D" id="3.40.50.300">
    <property type="entry name" value="P-loop containing nucleotide triphosphate hydrolases"/>
    <property type="match status" value="2"/>
</dbReference>
<dbReference type="PROSITE" id="PS51217">
    <property type="entry name" value="UVRD_HELICASE_CTER"/>
    <property type="match status" value="1"/>
</dbReference>
<evidence type="ECO:0000256" key="14">
    <source>
        <dbReference type="PROSITE-ProRule" id="PRU00560"/>
    </source>
</evidence>
<comment type="catalytic activity">
    <reaction evidence="13">
        <text>ATP + H2O = ADP + phosphate + H(+)</text>
        <dbReference type="Rhea" id="RHEA:13065"/>
        <dbReference type="ChEBI" id="CHEBI:15377"/>
        <dbReference type="ChEBI" id="CHEBI:15378"/>
        <dbReference type="ChEBI" id="CHEBI:30616"/>
        <dbReference type="ChEBI" id="CHEBI:43474"/>
        <dbReference type="ChEBI" id="CHEBI:456216"/>
        <dbReference type="EC" id="5.6.2.4"/>
    </reaction>
</comment>
<keyword evidence="1" id="KW-0540">Nuclease</keyword>
<dbReference type="Proteomes" id="UP001500851">
    <property type="component" value="Unassembled WGS sequence"/>
</dbReference>
<dbReference type="PANTHER" id="PTHR11070">
    <property type="entry name" value="UVRD / RECB / PCRA DNA HELICASE FAMILY MEMBER"/>
    <property type="match status" value="1"/>
</dbReference>
<dbReference type="InterPro" id="IPR038726">
    <property type="entry name" value="PDDEXK_AddAB-type"/>
</dbReference>
<sequence length="1082" mass="114851">MPSFDPSQSRALALDRARHARILGAPGSGKTSVLIEVAVGEIRAATDAADRAGEGGFSLDRELLVLTADRRAAGRLRSGIEDRLGRPIESTPARTFTAFAFGLLAKDAASRGAPAPRLLTGTAHDEAISATIEDPAISASAEVRELIGVDAVQSPAFRAELRELARIVDDFGWDSEALSQRIVDAARASAGERVSRAPDAALASRWIAALRLLVPVERRLAVEHPGERSASGLLSAAARAVRESGVEFRAPRIVLVDDAQDLGEGQLALLAALADRGARIWVFGDPDIATAAFHGESTEVLSDLAGALRRAGTRAEAAPEPQTVVLEVVHRQTAPLRAFVAGLSGRIGAAGVGAQRAAIAAAAADTAASDGAEAGDSRIAFARASTTAEQIGAVAHRLRRRRLGLDGIAAVPWDRMAVLCRSRGEATRAARALAGLQVPTDVGAGGIVPGEHRIVRELLRLLQHALGISDLRPAEILDIAGGTIGGLDPVALRRLRAGLSLHERRRARADDRPTEAIEGLVAEAFAFPGDQPLIDSRGGRVLRRIGLIAAAGRGVAESGGTARETLWAIWERTRLSERWQEDALTGRGIVADEANRSLDAVLGLFFSLQRHEEQASSQPVAELIEALLDRAVPEDSLARRSERSTVTVTTPQGAVGREFDVVCVLGPQDGAWPNLRSRGAMLGTAALERWLRGGPAEPPSRRETLHDELRLFLQACSRARTELLVLGVSDDEQHPSPFFGFGAAHEVPTPPSSRLTLRGSVAQMRRRLEDDPADAVALASLAALADAAVPGARPDEWYGVLPPSTDAPLVDLGGDPDAVVRVSPSQLEQSEQCPLDWVVSRLAGPDGGASSGLGTLLHHAMETAETPDVDALMDAVLAEWDRLPFESEWQSEQGRRTARAMATGLADYLAQFTRSDRELIDSEARFEARIDRALLVGSADRIEQTTRTDGGVEWSVVDLKTGRFRPSAADLAEHAQLQAYQLGVIMGAFAHETDAVPAGLPGNGGARLLFVHPKAVRAGTTFTEAGQEPLDADAQRAFRERIRAAAGVMAGDRFTARVEHHCSDPHRPGSCAIHIVPAVSHS</sequence>
<keyword evidence="18" id="KW-1185">Reference proteome</keyword>
<evidence type="ECO:0000313" key="18">
    <source>
        <dbReference type="Proteomes" id="UP001500851"/>
    </source>
</evidence>
<evidence type="ECO:0000256" key="10">
    <source>
        <dbReference type="ARBA" id="ARBA00023235"/>
    </source>
</evidence>
<comment type="catalytic activity">
    <reaction evidence="11">
        <text>Couples ATP hydrolysis with the unwinding of duplex DNA by translocating in the 3'-5' direction.</text>
        <dbReference type="EC" id="5.6.2.4"/>
    </reaction>
</comment>
<comment type="caution">
    <text evidence="17">The sequence shown here is derived from an EMBL/GenBank/DDBJ whole genome shotgun (WGS) entry which is preliminary data.</text>
</comment>
<evidence type="ECO:0000256" key="5">
    <source>
        <dbReference type="ARBA" id="ARBA00022806"/>
    </source>
</evidence>
<evidence type="ECO:0000256" key="4">
    <source>
        <dbReference type="ARBA" id="ARBA00022801"/>
    </source>
</evidence>
<dbReference type="InterPro" id="IPR027417">
    <property type="entry name" value="P-loop_NTPase"/>
</dbReference>
<keyword evidence="8" id="KW-0238">DNA-binding</keyword>
<feature type="domain" description="UvrD-like helicase C-terminal" evidence="16">
    <location>
        <begin position="349"/>
        <end position="656"/>
    </location>
</feature>
<dbReference type="InterPro" id="IPR000212">
    <property type="entry name" value="DNA_helicase_UvrD/REP"/>
</dbReference>
<dbReference type="PROSITE" id="PS51198">
    <property type="entry name" value="UVRD_HELICASE_ATP_BIND"/>
    <property type="match status" value="1"/>
</dbReference>
<evidence type="ECO:0000256" key="3">
    <source>
        <dbReference type="ARBA" id="ARBA00022763"/>
    </source>
</evidence>
<evidence type="ECO:0000256" key="12">
    <source>
        <dbReference type="ARBA" id="ARBA00034808"/>
    </source>
</evidence>
<dbReference type="PANTHER" id="PTHR11070:SF59">
    <property type="entry name" value="DNA 3'-5' HELICASE"/>
    <property type="match status" value="1"/>
</dbReference>
<dbReference type="InterPro" id="IPR014017">
    <property type="entry name" value="DNA_helicase_UvrD-like_C"/>
</dbReference>
<evidence type="ECO:0000259" key="15">
    <source>
        <dbReference type="PROSITE" id="PS51198"/>
    </source>
</evidence>
<evidence type="ECO:0000256" key="11">
    <source>
        <dbReference type="ARBA" id="ARBA00034617"/>
    </source>
</evidence>
<evidence type="ECO:0000256" key="13">
    <source>
        <dbReference type="ARBA" id="ARBA00048988"/>
    </source>
</evidence>
<dbReference type="GO" id="GO:0004386">
    <property type="term" value="F:helicase activity"/>
    <property type="evidence" value="ECO:0007669"/>
    <property type="project" value="UniProtKB-KW"/>
</dbReference>
<dbReference type="InterPro" id="IPR014016">
    <property type="entry name" value="UvrD-like_ATP-bd"/>
</dbReference>
<name>A0ABP4XN37_9MICO</name>
<keyword evidence="9" id="KW-0234">DNA repair</keyword>
<keyword evidence="6" id="KW-0269">Exonuclease</keyword>
<proteinExistence type="predicted"/>
<keyword evidence="7 14" id="KW-0067">ATP-binding</keyword>
<dbReference type="EMBL" id="BAAAOB010000001">
    <property type="protein sequence ID" value="GAA1788725.1"/>
    <property type="molecule type" value="Genomic_DNA"/>
</dbReference>
<evidence type="ECO:0000256" key="6">
    <source>
        <dbReference type="ARBA" id="ARBA00022839"/>
    </source>
</evidence>
<gene>
    <name evidence="17" type="ORF">GCM10009768_17200</name>
</gene>
<dbReference type="SUPFAM" id="SSF52540">
    <property type="entry name" value="P-loop containing nucleoside triphosphate hydrolases"/>
    <property type="match status" value="1"/>
</dbReference>
<dbReference type="InterPro" id="IPR011335">
    <property type="entry name" value="Restrct_endonuc-II-like"/>
</dbReference>
<keyword evidence="5 14" id="KW-0347">Helicase</keyword>
<evidence type="ECO:0000259" key="16">
    <source>
        <dbReference type="PROSITE" id="PS51217"/>
    </source>
</evidence>
<dbReference type="Gene3D" id="3.90.320.10">
    <property type="match status" value="1"/>
</dbReference>
<evidence type="ECO:0000256" key="7">
    <source>
        <dbReference type="ARBA" id="ARBA00022840"/>
    </source>
</evidence>
<organism evidence="17 18">
    <name type="scientific">Leucobacter iarius</name>
    <dbReference type="NCBI Taxonomy" id="333963"/>
    <lineage>
        <taxon>Bacteria</taxon>
        <taxon>Bacillati</taxon>
        <taxon>Actinomycetota</taxon>
        <taxon>Actinomycetes</taxon>
        <taxon>Micrococcales</taxon>
        <taxon>Microbacteriaceae</taxon>
        <taxon>Leucobacter</taxon>
    </lineage>
</organism>
<evidence type="ECO:0000256" key="1">
    <source>
        <dbReference type="ARBA" id="ARBA00022722"/>
    </source>
</evidence>
<dbReference type="Pfam" id="PF00580">
    <property type="entry name" value="UvrD-helicase"/>
    <property type="match status" value="1"/>
</dbReference>
<feature type="binding site" evidence="14">
    <location>
        <begin position="24"/>
        <end position="31"/>
    </location>
    <ligand>
        <name>ATP</name>
        <dbReference type="ChEBI" id="CHEBI:30616"/>
    </ligand>
</feature>
<evidence type="ECO:0000256" key="9">
    <source>
        <dbReference type="ARBA" id="ARBA00023204"/>
    </source>
</evidence>
<dbReference type="EC" id="5.6.2.4" evidence="12"/>
<keyword evidence="10" id="KW-0413">Isomerase</keyword>